<dbReference type="Proteomes" id="UP000198611">
    <property type="component" value="Unassembled WGS sequence"/>
</dbReference>
<dbReference type="EC" id="2.7.3.9" evidence="5"/>
<comment type="subcellular location">
    <subcellularLocation>
        <location evidence="3">Cytoplasm</location>
    </subcellularLocation>
</comment>
<protein>
    <recommendedName>
        <fullName evidence="5">phosphoenolpyruvate--protein phosphotransferase</fullName>
        <ecNumber evidence="5">2.7.3.9</ecNumber>
    </recommendedName>
</protein>
<dbReference type="SUPFAM" id="SSF47831">
    <property type="entry name" value="Enzyme I of the PEP:sugar phosphotransferase system HPr-binding (sub)domain"/>
    <property type="match status" value="1"/>
</dbReference>
<comment type="similarity">
    <text evidence="4">Belongs to the PEP-utilizing enzyme family.</text>
</comment>
<reference evidence="15 16" key="1">
    <citation type="submission" date="2016-10" db="EMBL/GenBank/DDBJ databases">
        <authorList>
            <person name="de Groot N.N."/>
        </authorList>
    </citation>
    <scope>NUCLEOTIDE SEQUENCE [LARGE SCALE GENOMIC DNA]</scope>
    <source>
        <strain evidence="15 16">HL3</strain>
    </source>
</reference>
<evidence type="ECO:0000313" key="16">
    <source>
        <dbReference type="Proteomes" id="UP000198611"/>
    </source>
</evidence>
<dbReference type="GO" id="GO:0009401">
    <property type="term" value="P:phosphoenolpyruvate-dependent sugar phosphotransferase system"/>
    <property type="evidence" value="ECO:0007669"/>
    <property type="project" value="UniProtKB-KW"/>
</dbReference>
<dbReference type="GO" id="GO:0008965">
    <property type="term" value="F:phosphoenolpyruvate-protein phosphotransferase activity"/>
    <property type="evidence" value="ECO:0007669"/>
    <property type="project" value="UniProtKB-EC"/>
</dbReference>
<dbReference type="InterPro" id="IPR000121">
    <property type="entry name" value="PEP_util_C"/>
</dbReference>
<dbReference type="Gene3D" id="3.50.30.10">
    <property type="entry name" value="Phosphohistidine domain"/>
    <property type="match status" value="1"/>
</dbReference>
<evidence type="ECO:0000256" key="5">
    <source>
        <dbReference type="ARBA" id="ARBA00012232"/>
    </source>
</evidence>
<dbReference type="InterPro" id="IPR050499">
    <property type="entry name" value="PEP-utilizing_PTS_enzyme"/>
</dbReference>
<dbReference type="Pfam" id="PF05524">
    <property type="entry name" value="PEP-utilisers_N"/>
    <property type="match status" value="1"/>
</dbReference>
<comment type="cofactor">
    <cofactor evidence="2">
        <name>Mg(2+)</name>
        <dbReference type="ChEBI" id="CHEBI:18420"/>
    </cofactor>
</comment>
<dbReference type="SUPFAM" id="SSF51621">
    <property type="entry name" value="Phosphoenolpyruvate/pyruvate domain"/>
    <property type="match status" value="1"/>
</dbReference>
<keyword evidence="13" id="KW-0460">Magnesium</keyword>
<proteinExistence type="inferred from homology"/>
<dbReference type="InterPro" id="IPR006318">
    <property type="entry name" value="PTS_EI-like"/>
</dbReference>
<dbReference type="InterPro" id="IPR036618">
    <property type="entry name" value="PtsI_HPr-bd_sf"/>
</dbReference>
<dbReference type="Pfam" id="PF00391">
    <property type="entry name" value="PEP-utilizers"/>
    <property type="match status" value="1"/>
</dbReference>
<evidence type="ECO:0000256" key="9">
    <source>
        <dbReference type="ARBA" id="ARBA00022679"/>
    </source>
</evidence>
<dbReference type="Pfam" id="PF01590">
    <property type="entry name" value="GAF"/>
    <property type="match status" value="1"/>
</dbReference>
<dbReference type="InterPro" id="IPR015813">
    <property type="entry name" value="Pyrv/PenolPyrv_kinase-like_dom"/>
</dbReference>
<dbReference type="GO" id="GO:0016301">
    <property type="term" value="F:kinase activity"/>
    <property type="evidence" value="ECO:0007669"/>
    <property type="project" value="UniProtKB-KW"/>
</dbReference>
<name>A0A1I1SPB4_9GAMM</name>
<dbReference type="GO" id="GO:0046872">
    <property type="term" value="F:metal ion binding"/>
    <property type="evidence" value="ECO:0007669"/>
    <property type="project" value="UniProtKB-KW"/>
</dbReference>
<dbReference type="Pfam" id="PF02896">
    <property type="entry name" value="PEP-utilizers_C"/>
    <property type="match status" value="1"/>
</dbReference>
<keyword evidence="11" id="KW-0479">Metal-binding</keyword>
<dbReference type="GO" id="GO:0005737">
    <property type="term" value="C:cytoplasm"/>
    <property type="evidence" value="ECO:0007669"/>
    <property type="project" value="UniProtKB-SubCell"/>
</dbReference>
<keyword evidence="12" id="KW-0418">Kinase</keyword>
<dbReference type="InterPro" id="IPR023151">
    <property type="entry name" value="PEP_util_CS"/>
</dbReference>
<dbReference type="InterPro" id="IPR029016">
    <property type="entry name" value="GAF-like_dom_sf"/>
</dbReference>
<evidence type="ECO:0000256" key="13">
    <source>
        <dbReference type="ARBA" id="ARBA00022842"/>
    </source>
</evidence>
<dbReference type="PANTHER" id="PTHR46244:SF1">
    <property type="entry name" value="PHOSPHOENOLPYRUVATE-DEPENDENT PHOSPHOTRANSFERASE SYSTEM"/>
    <property type="match status" value="1"/>
</dbReference>
<evidence type="ECO:0000256" key="1">
    <source>
        <dbReference type="ARBA" id="ARBA00000683"/>
    </source>
</evidence>
<evidence type="ECO:0000256" key="4">
    <source>
        <dbReference type="ARBA" id="ARBA00007837"/>
    </source>
</evidence>
<accession>A0A1I1SPB4</accession>
<dbReference type="STRING" id="1123397.SAMN05660831_01755"/>
<keyword evidence="8" id="KW-0762">Sugar transport</keyword>
<dbReference type="SUPFAM" id="SSF55781">
    <property type="entry name" value="GAF domain-like"/>
    <property type="match status" value="1"/>
</dbReference>
<evidence type="ECO:0000313" key="15">
    <source>
        <dbReference type="EMBL" id="SFD48319.1"/>
    </source>
</evidence>
<dbReference type="InterPro" id="IPR003018">
    <property type="entry name" value="GAF"/>
</dbReference>
<evidence type="ECO:0000256" key="8">
    <source>
        <dbReference type="ARBA" id="ARBA00022597"/>
    </source>
</evidence>
<dbReference type="PANTHER" id="PTHR46244">
    <property type="entry name" value="PHOSPHOENOLPYRUVATE-PROTEIN PHOSPHOTRANSFERASE"/>
    <property type="match status" value="1"/>
</dbReference>
<evidence type="ECO:0000256" key="3">
    <source>
        <dbReference type="ARBA" id="ARBA00004496"/>
    </source>
</evidence>
<dbReference type="Gene3D" id="3.30.450.40">
    <property type="match status" value="1"/>
</dbReference>
<dbReference type="InterPro" id="IPR036637">
    <property type="entry name" value="Phosphohistidine_dom_sf"/>
</dbReference>
<evidence type="ECO:0000256" key="7">
    <source>
        <dbReference type="ARBA" id="ARBA00022490"/>
    </source>
</evidence>
<dbReference type="AlphaFoldDB" id="A0A1I1SPB4"/>
<keyword evidence="10" id="KW-0598">Phosphotransferase system</keyword>
<feature type="domain" description="GAF" evidence="14">
    <location>
        <begin position="20"/>
        <end position="167"/>
    </location>
</feature>
<gene>
    <name evidence="15" type="ORF">SAMN05660831_01755</name>
</gene>
<dbReference type="NCBIfam" id="NF008283">
    <property type="entry name" value="PRK11061.1"/>
    <property type="match status" value="1"/>
</dbReference>
<dbReference type="InterPro" id="IPR008279">
    <property type="entry name" value="PEP-util_enz_mobile_dom"/>
</dbReference>
<dbReference type="EMBL" id="FOMJ01000005">
    <property type="protein sequence ID" value="SFD48319.1"/>
    <property type="molecule type" value="Genomic_DNA"/>
</dbReference>
<keyword evidence="7" id="KW-0963">Cytoplasm</keyword>
<evidence type="ECO:0000256" key="12">
    <source>
        <dbReference type="ARBA" id="ARBA00022777"/>
    </source>
</evidence>
<evidence type="ECO:0000256" key="2">
    <source>
        <dbReference type="ARBA" id="ARBA00001946"/>
    </source>
</evidence>
<dbReference type="InterPro" id="IPR008731">
    <property type="entry name" value="PTS_EIN"/>
</dbReference>
<dbReference type="Gene3D" id="1.10.274.10">
    <property type="entry name" value="PtsI, HPr-binding domain"/>
    <property type="match status" value="1"/>
</dbReference>
<dbReference type="NCBIfam" id="TIGR01417">
    <property type="entry name" value="PTS_I_fam"/>
    <property type="match status" value="1"/>
</dbReference>
<evidence type="ECO:0000256" key="11">
    <source>
        <dbReference type="ARBA" id="ARBA00022723"/>
    </source>
</evidence>
<keyword evidence="6" id="KW-0813">Transport</keyword>
<dbReference type="PROSITE" id="PS00742">
    <property type="entry name" value="PEP_ENZYMES_2"/>
    <property type="match status" value="1"/>
</dbReference>
<dbReference type="SUPFAM" id="SSF52009">
    <property type="entry name" value="Phosphohistidine domain"/>
    <property type="match status" value="1"/>
</dbReference>
<evidence type="ECO:0000256" key="10">
    <source>
        <dbReference type="ARBA" id="ARBA00022683"/>
    </source>
</evidence>
<sequence length="761" mass="83194">MTTMLGTLRRIVQEVNAAPDLHRALQLITGRVKQAMDVDVCSVYLVDTGRDELVLMATEGLNPESVGQVQMAFDRGLAGLVAERAEPANISDATLHPRYEYFPTTGEERYRAFLGVPIIHHRQVLGVLVVQRGEVYRFGEDEVTFLITVASQLAGGIAHAEASGGIDGLGGHDAGAEAFEHRPLQGLAAAPGVAMGQAVVIYPEADLEAVPDRQARDPEAEEARFNEALVAVREEVENLAARMREQLPAEDLALFDAYRMMLESDSLAGKVIDRIRTGQWAPGALRQTVAEHLRVFEAMEDPYLSERADDIRDLGRRILVHLQQHTPAAPEYPDRVVLVGEDIAASHIAEVPPDRLAGLVSMRGSRNSHAAILARAMGIPAVMGLDNLPVGRMDGRDLIADGYTGRVYIAPSDEVRKEFQRLVDEEAELAAGLDHLRDLPAETGDGYRIPLLVNTGLVSDVSASRQSGAEGIGLYRTEFPFMVRERFPGEEEQAEIYRAVLEAFNPRPVTLRTLDVGGDKALPYFPIEEDNPFLGWRGIRITLDHPEIFITQLRAMLRASEGMSNLQLLLPMVSGVAELDDALVLLRRAHREVVDEGLDVAMPKVGVMVEVPSAVYQARELAQRADFLSVGTNDLTQYLLAVDRNNARVADLYDSLHPSVLRAMVQIVEGARAYGRPVSVCGEMAGDPAAVILLVGMGMDSLSTSVSSLPRVKWVIRSITRERASALLAEVLNYEQPAAIRQRLNTEIESLGLGGLIRPGK</sequence>
<evidence type="ECO:0000256" key="6">
    <source>
        <dbReference type="ARBA" id="ARBA00022448"/>
    </source>
</evidence>
<organism evidence="15 16">
    <name type="scientific">Thiohalospira halophila DSM 15071</name>
    <dbReference type="NCBI Taxonomy" id="1123397"/>
    <lineage>
        <taxon>Bacteria</taxon>
        <taxon>Pseudomonadati</taxon>
        <taxon>Pseudomonadota</taxon>
        <taxon>Gammaproteobacteria</taxon>
        <taxon>Thiohalospirales</taxon>
        <taxon>Thiohalospiraceae</taxon>
        <taxon>Thiohalospira</taxon>
    </lineage>
</organism>
<comment type="catalytic activity">
    <reaction evidence="1">
        <text>L-histidyl-[protein] + phosphoenolpyruvate = N(pros)-phospho-L-histidyl-[protein] + pyruvate</text>
        <dbReference type="Rhea" id="RHEA:23880"/>
        <dbReference type="Rhea" id="RHEA-COMP:9745"/>
        <dbReference type="Rhea" id="RHEA-COMP:9746"/>
        <dbReference type="ChEBI" id="CHEBI:15361"/>
        <dbReference type="ChEBI" id="CHEBI:29979"/>
        <dbReference type="ChEBI" id="CHEBI:58702"/>
        <dbReference type="ChEBI" id="CHEBI:64837"/>
        <dbReference type="EC" id="2.7.3.9"/>
    </reaction>
</comment>
<dbReference type="SMART" id="SM00065">
    <property type="entry name" value="GAF"/>
    <property type="match status" value="1"/>
</dbReference>
<dbReference type="InterPro" id="IPR040442">
    <property type="entry name" value="Pyrv_kinase-like_dom_sf"/>
</dbReference>
<dbReference type="PRINTS" id="PR01736">
    <property type="entry name" value="PHPHTRNFRASE"/>
</dbReference>
<evidence type="ECO:0000259" key="14">
    <source>
        <dbReference type="SMART" id="SM00065"/>
    </source>
</evidence>
<dbReference type="Gene3D" id="3.20.20.60">
    <property type="entry name" value="Phosphoenolpyruvate-binding domains"/>
    <property type="match status" value="1"/>
</dbReference>
<keyword evidence="9 15" id="KW-0808">Transferase</keyword>
<keyword evidence="16" id="KW-1185">Reference proteome</keyword>